<name>I2F4Q5_9BACT</name>
<protein>
    <submittedName>
        <fullName evidence="1">Uncharacterized protein</fullName>
    </submittedName>
</protein>
<dbReference type="HOGENOM" id="CLU_2538644_0_0_0"/>
<evidence type="ECO:0000313" key="1">
    <source>
        <dbReference type="EMBL" id="AFK06908.1"/>
    </source>
</evidence>
<evidence type="ECO:0000313" key="2">
    <source>
        <dbReference type="Proteomes" id="UP000002881"/>
    </source>
</evidence>
<organism evidence="1 2">
    <name type="scientific">Mesotoga prima MesG1.Ag.4.2</name>
    <dbReference type="NCBI Taxonomy" id="660470"/>
    <lineage>
        <taxon>Bacteria</taxon>
        <taxon>Thermotogati</taxon>
        <taxon>Thermotogota</taxon>
        <taxon>Thermotogae</taxon>
        <taxon>Kosmotogales</taxon>
        <taxon>Kosmotogaceae</taxon>
        <taxon>Mesotoga</taxon>
    </lineage>
</organism>
<dbReference type="EMBL" id="CP003532">
    <property type="protein sequence ID" value="AFK06908.1"/>
    <property type="molecule type" value="Genomic_DNA"/>
</dbReference>
<dbReference type="AlphaFoldDB" id="I2F4Q5"/>
<gene>
    <name evidence="1" type="ORF">Theba_1212</name>
</gene>
<accession>I2F4Q5</accession>
<keyword evidence="2" id="KW-1185">Reference proteome</keyword>
<dbReference type="KEGG" id="mpg:Theba_1212"/>
<reference evidence="1 2" key="1">
    <citation type="journal article" date="2012" name="Genome Biol. Evol.">
        <title>Genome Sequence of the Mesophilic Thermotogales Bacterium Mesotoga prima MesG1.Ag.4.2 Reveals the Largest Thermotogales Genome To Date.</title>
        <authorList>
            <person name="Zhaxybayeva O."/>
            <person name="Swithers K.S."/>
            <person name="Foght J."/>
            <person name="Green A.G."/>
            <person name="Bruce D."/>
            <person name="Detter C."/>
            <person name="Han S."/>
            <person name="Teshima H."/>
            <person name="Han J."/>
            <person name="Woyke T."/>
            <person name="Pitluck S."/>
            <person name="Nolan M."/>
            <person name="Ivanova N."/>
            <person name="Pati A."/>
            <person name="Land M.L."/>
            <person name="Dlutek M."/>
            <person name="Doolittle W.F."/>
            <person name="Noll K.M."/>
            <person name="Nesbo C.L."/>
        </authorList>
    </citation>
    <scope>NUCLEOTIDE SEQUENCE [LARGE SCALE GENOMIC DNA]</scope>
    <source>
        <strain evidence="2">mesG1.Ag.4.2</strain>
    </source>
</reference>
<sequence length="83" mass="9177" precursor="true">MTDNVVFTALSGFSFLSVKRFFGARSRARPQTGALNKSISGQAHWGRVQGRLIKAGSTNDIVRAQGCFFWESKASNFLKPLPR</sequence>
<proteinExistence type="predicted"/>
<dbReference type="Proteomes" id="UP000002881">
    <property type="component" value="Chromosome"/>
</dbReference>